<sequence length="44" mass="4871">MLAGEGVVRQQRVETADPDRYGFAAFAGGGVLLVRLMRRHVTLR</sequence>
<evidence type="ECO:0000313" key="3">
    <source>
        <dbReference type="Proteomes" id="UP000603200"/>
    </source>
</evidence>
<comment type="caution">
    <text evidence="2">The sequence shown here is derived from an EMBL/GenBank/DDBJ whole genome shotgun (WGS) entry which is preliminary data.</text>
</comment>
<keyword evidence="1" id="KW-1133">Transmembrane helix</keyword>
<name>A0ABQ3ZEY3_9ACTN</name>
<keyword evidence="3" id="KW-1185">Reference proteome</keyword>
<protein>
    <recommendedName>
        <fullName evidence="4">Secreted protein with PEP-CTERM sorting signal</fullName>
    </recommendedName>
</protein>
<evidence type="ECO:0008006" key="4">
    <source>
        <dbReference type="Google" id="ProtNLM"/>
    </source>
</evidence>
<proteinExistence type="predicted"/>
<feature type="transmembrane region" description="Helical" evidence="1">
    <location>
        <begin position="20"/>
        <end position="37"/>
    </location>
</feature>
<reference evidence="2 3" key="1">
    <citation type="submission" date="2021-01" db="EMBL/GenBank/DDBJ databases">
        <title>Whole genome shotgun sequence of Actinoplanes humidus NBRC 14915.</title>
        <authorList>
            <person name="Komaki H."/>
            <person name="Tamura T."/>
        </authorList>
    </citation>
    <scope>NUCLEOTIDE SEQUENCE [LARGE SCALE GENOMIC DNA]</scope>
    <source>
        <strain evidence="2 3">NBRC 14915</strain>
    </source>
</reference>
<keyword evidence="1" id="KW-0472">Membrane</keyword>
<gene>
    <name evidence="2" type="ORF">Ahu01nite_002360</name>
</gene>
<evidence type="ECO:0000313" key="2">
    <source>
        <dbReference type="EMBL" id="GIE17134.1"/>
    </source>
</evidence>
<evidence type="ECO:0000256" key="1">
    <source>
        <dbReference type="SAM" id="Phobius"/>
    </source>
</evidence>
<dbReference type="EMBL" id="BOMN01000001">
    <property type="protein sequence ID" value="GIE17134.1"/>
    <property type="molecule type" value="Genomic_DNA"/>
</dbReference>
<keyword evidence="1" id="KW-0812">Transmembrane</keyword>
<organism evidence="2 3">
    <name type="scientific">Winogradskya humida</name>
    <dbReference type="NCBI Taxonomy" id="113566"/>
    <lineage>
        <taxon>Bacteria</taxon>
        <taxon>Bacillati</taxon>
        <taxon>Actinomycetota</taxon>
        <taxon>Actinomycetes</taxon>
        <taxon>Micromonosporales</taxon>
        <taxon>Micromonosporaceae</taxon>
        <taxon>Winogradskya</taxon>
    </lineage>
</organism>
<dbReference type="Proteomes" id="UP000603200">
    <property type="component" value="Unassembled WGS sequence"/>
</dbReference>
<accession>A0ABQ3ZEY3</accession>